<keyword evidence="3" id="KW-0813">Transport</keyword>
<keyword evidence="7 9" id="KW-0472">Membrane</keyword>
<evidence type="ECO:0000256" key="8">
    <source>
        <dbReference type="SAM" id="MobiDB-lite"/>
    </source>
</evidence>
<organism evidence="11 12">
    <name type="scientific">Periplaneta americana</name>
    <name type="common">American cockroach</name>
    <name type="synonym">Blatta americana</name>
    <dbReference type="NCBI Taxonomy" id="6978"/>
    <lineage>
        <taxon>Eukaryota</taxon>
        <taxon>Metazoa</taxon>
        <taxon>Ecdysozoa</taxon>
        <taxon>Arthropoda</taxon>
        <taxon>Hexapoda</taxon>
        <taxon>Insecta</taxon>
        <taxon>Pterygota</taxon>
        <taxon>Neoptera</taxon>
        <taxon>Polyneoptera</taxon>
        <taxon>Dictyoptera</taxon>
        <taxon>Blattodea</taxon>
        <taxon>Blattoidea</taxon>
        <taxon>Blattidae</taxon>
        <taxon>Blattinae</taxon>
        <taxon>Periplaneta</taxon>
    </lineage>
</organism>
<evidence type="ECO:0000256" key="7">
    <source>
        <dbReference type="ARBA" id="ARBA00023136"/>
    </source>
</evidence>
<evidence type="ECO:0000256" key="9">
    <source>
        <dbReference type="SAM" id="Phobius"/>
    </source>
</evidence>
<evidence type="ECO:0000256" key="5">
    <source>
        <dbReference type="ARBA" id="ARBA00022989"/>
    </source>
</evidence>
<evidence type="ECO:0000256" key="6">
    <source>
        <dbReference type="ARBA" id="ARBA00023054"/>
    </source>
</evidence>
<dbReference type="InterPro" id="IPR010989">
    <property type="entry name" value="SNARE"/>
</dbReference>
<evidence type="ECO:0000313" key="11">
    <source>
        <dbReference type="EMBL" id="KAJ4440572.1"/>
    </source>
</evidence>
<comment type="similarity">
    <text evidence="2">Belongs to the syntaxin family.</text>
</comment>
<evidence type="ECO:0000256" key="3">
    <source>
        <dbReference type="ARBA" id="ARBA00022448"/>
    </source>
</evidence>
<dbReference type="Pfam" id="PF05739">
    <property type="entry name" value="SNARE"/>
    <property type="match status" value="1"/>
</dbReference>
<dbReference type="PROSITE" id="PS50192">
    <property type="entry name" value="T_SNARE"/>
    <property type="match status" value="1"/>
</dbReference>
<dbReference type="Gene3D" id="1.20.58.70">
    <property type="match status" value="1"/>
</dbReference>
<keyword evidence="4 9" id="KW-0812">Transmembrane</keyword>
<dbReference type="EMBL" id="JAJSOF020000017">
    <property type="protein sequence ID" value="KAJ4440572.1"/>
    <property type="molecule type" value="Genomic_DNA"/>
</dbReference>
<reference evidence="11 12" key="1">
    <citation type="journal article" date="2022" name="Allergy">
        <title>Genome assembly and annotation of Periplaneta americana reveal a comprehensive cockroach allergen profile.</title>
        <authorList>
            <person name="Wang L."/>
            <person name="Xiong Q."/>
            <person name="Saelim N."/>
            <person name="Wang L."/>
            <person name="Nong W."/>
            <person name="Wan A.T."/>
            <person name="Shi M."/>
            <person name="Liu X."/>
            <person name="Cao Q."/>
            <person name="Hui J.H.L."/>
            <person name="Sookrung N."/>
            <person name="Leung T.F."/>
            <person name="Tungtrongchitr A."/>
            <person name="Tsui S.K.W."/>
        </authorList>
    </citation>
    <scope>NUCLEOTIDE SEQUENCE [LARGE SCALE GENOMIC DNA]</scope>
    <source>
        <strain evidence="11">PWHHKU_190912</strain>
    </source>
</reference>
<evidence type="ECO:0000256" key="1">
    <source>
        <dbReference type="ARBA" id="ARBA00004211"/>
    </source>
</evidence>
<dbReference type="Proteomes" id="UP001148838">
    <property type="component" value="Unassembled WGS sequence"/>
</dbReference>
<dbReference type="InterPro" id="IPR045242">
    <property type="entry name" value="Syntaxin"/>
</dbReference>
<evidence type="ECO:0000256" key="4">
    <source>
        <dbReference type="ARBA" id="ARBA00022692"/>
    </source>
</evidence>
<dbReference type="CDD" id="cd15844">
    <property type="entry name" value="SNARE_syntaxin5"/>
    <property type="match status" value="1"/>
</dbReference>
<protein>
    <recommendedName>
        <fullName evidence="10">t-SNARE coiled-coil homology domain-containing protein</fullName>
    </recommendedName>
</protein>
<keyword evidence="6" id="KW-0175">Coiled coil</keyword>
<dbReference type="SUPFAM" id="SSF47661">
    <property type="entry name" value="t-snare proteins"/>
    <property type="match status" value="1"/>
</dbReference>
<sequence>MWSSIVSNEWSKGHDVIDDNLVDEALMPDKSYIFKGGKCHGGKLNKKTITVLVDGSEKLPLAVVEKPAKPRCFKRVKNLPCVYKNQTHDLTPTETFSTTITKEEIVAAANKIAVDTSPGPDHVLMRAIRNVVCYEIISLIATPELIAKLQEVNTTQIEVNYRKMEPIVISRGVMQGSPLSPSLYNIVTDHILHELTSEELAKEYGFKLVSGLPNVAVLSFTDDMDSWSQHSQALYHASNGAEAQGYHIEDQTSKQKQNNNPRTMTSRDRTTEFANAIRSLQGRHVTRAVAVRDPKKAKYIQSYAEFMMIARTIGKNIGSTYTKLEKLTLLAKRKSLFNDRPTEIQELTYIIKEDLNSLNQQIARLQEVARNQRQSHQNGRHLLSHSSSVVLALQSKLASMSTEFKQVLEVRTENLKQQKNRRDQFSHGPVSSSLPPSAISGHHQGSVLLAEEQVSVNMEEHSPLLPVPQKQAMIYDETDNYLQSRAETMQNIESTIVELGGIFQQLAHMREQQKQHEEGVSFHVFPNREKLLQRFKTWVKKINRKGFTLSKTTVFEPLPYLSCSNHYEYEIQNGIDANVQDAELNVEAAHNEIIKYFQNITSNRWLMIKIFAVLIFFFFFFVIFLA</sequence>
<evidence type="ECO:0000313" key="12">
    <source>
        <dbReference type="Proteomes" id="UP001148838"/>
    </source>
</evidence>
<feature type="transmembrane region" description="Helical" evidence="9">
    <location>
        <begin position="605"/>
        <end position="625"/>
    </location>
</feature>
<dbReference type="PANTHER" id="PTHR19957:SF3">
    <property type="entry name" value="SYNTAXIN-5"/>
    <property type="match status" value="1"/>
</dbReference>
<feature type="region of interest" description="Disordered" evidence="8">
    <location>
        <begin position="415"/>
        <end position="441"/>
    </location>
</feature>
<evidence type="ECO:0000259" key="10">
    <source>
        <dbReference type="PROSITE" id="PS50192"/>
    </source>
</evidence>
<keyword evidence="5 9" id="KW-1133">Transmembrane helix</keyword>
<keyword evidence="12" id="KW-1185">Reference proteome</keyword>
<feature type="region of interest" description="Disordered" evidence="8">
    <location>
        <begin position="249"/>
        <end position="268"/>
    </location>
</feature>
<feature type="domain" description="T-SNARE coiled-coil homology" evidence="10">
    <location>
        <begin position="479"/>
        <end position="524"/>
    </location>
</feature>
<comment type="caution">
    <text evidence="11">The sequence shown here is derived from an EMBL/GenBank/DDBJ whole genome shotgun (WGS) entry which is preliminary data.</text>
</comment>
<accession>A0ABQ8T3S9</accession>
<feature type="compositionally biased region" description="Polar residues" evidence="8">
    <location>
        <begin position="254"/>
        <end position="264"/>
    </location>
</feature>
<feature type="compositionally biased region" description="Basic and acidic residues" evidence="8">
    <location>
        <begin position="415"/>
        <end position="425"/>
    </location>
</feature>
<dbReference type="InterPro" id="IPR000727">
    <property type="entry name" value="T_SNARE_dom"/>
</dbReference>
<comment type="subcellular location">
    <subcellularLocation>
        <location evidence="1">Membrane</location>
        <topology evidence="1">Single-pass type IV membrane protein</topology>
    </subcellularLocation>
</comment>
<gene>
    <name evidence="11" type="ORF">ANN_08717</name>
</gene>
<evidence type="ECO:0000256" key="2">
    <source>
        <dbReference type="ARBA" id="ARBA00009063"/>
    </source>
</evidence>
<name>A0ABQ8T3S9_PERAM</name>
<dbReference type="PANTHER" id="PTHR19957">
    <property type="entry name" value="SYNTAXIN"/>
    <property type="match status" value="1"/>
</dbReference>
<proteinExistence type="inferred from homology"/>